<dbReference type="SUPFAM" id="SSF141868">
    <property type="entry name" value="EAL domain-like"/>
    <property type="match status" value="1"/>
</dbReference>
<evidence type="ECO:0000259" key="4">
    <source>
        <dbReference type="PROSITE" id="PS50887"/>
    </source>
</evidence>
<name>A0A1U9KHV6_ACEAC</name>
<dbReference type="SUPFAM" id="SSF55073">
    <property type="entry name" value="Nucleotide cyclase"/>
    <property type="match status" value="1"/>
</dbReference>
<dbReference type="InterPro" id="IPR043128">
    <property type="entry name" value="Rev_trsase/Diguanyl_cyclase"/>
</dbReference>
<dbReference type="AlphaFoldDB" id="A0A1U9KHV6"/>
<dbReference type="PROSITE" id="PS50883">
    <property type="entry name" value="EAL"/>
    <property type="match status" value="1"/>
</dbReference>
<accession>A0A1U9KHV6</accession>
<evidence type="ECO:0000259" key="2">
    <source>
        <dbReference type="PROSITE" id="PS50113"/>
    </source>
</evidence>
<keyword evidence="6" id="KW-1185">Reference proteome</keyword>
<dbReference type="PROSITE" id="PS50113">
    <property type="entry name" value="PAC"/>
    <property type="match status" value="1"/>
</dbReference>
<organism evidence="5 6">
    <name type="scientific">Acetobacter aceti</name>
    <dbReference type="NCBI Taxonomy" id="435"/>
    <lineage>
        <taxon>Bacteria</taxon>
        <taxon>Pseudomonadati</taxon>
        <taxon>Pseudomonadota</taxon>
        <taxon>Alphaproteobacteria</taxon>
        <taxon>Acetobacterales</taxon>
        <taxon>Acetobacteraceae</taxon>
        <taxon>Acetobacter</taxon>
        <taxon>Acetobacter subgen. Acetobacter</taxon>
    </lineage>
</organism>
<dbReference type="OrthoDB" id="9793210at2"/>
<dbReference type="Gene3D" id="3.30.450.20">
    <property type="entry name" value="PAS domain"/>
    <property type="match status" value="1"/>
</dbReference>
<dbReference type="KEGG" id="aace:A0U92_11880"/>
<feature type="domain" description="PAC" evidence="2">
    <location>
        <begin position="87"/>
        <end position="141"/>
    </location>
</feature>
<proteinExistence type="predicted"/>
<dbReference type="CDD" id="cd01949">
    <property type="entry name" value="GGDEF"/>
    <property type="match status" value="1"/>
</dbReference>
<dbReference type="Gene3D" id="3.20.20.450">
    <property type="entry name" value="EAL domain"/>
    <property type="match status" value="1"/>
</dbReference>
<dbReference type="NCBIfam" id="TIGR00254">
    <property type="entry name" value="GGDEF"/>
    <property type="match status" value="1"/>
</dbReference>
<dbReference type="PROSITE" id="PS50112">
    <property type="entry name" value="PAS"/>
    <property type="match status" value="1"/>
</dbReference>
<sequence>MKEQSVRIPDSDPVEQNIRFLWSAIDEVLIVAITDINGVITHVNERFCQISGYTKHELLGHTHRILNSGYHSQTFFRNLYATISSGKIWRGKICNRAKDGSLYWVATTIIPRKDERGKIVSYIAYRFDVTPLIEARNRMKHLARQDPLVDALNRIGFSEGLSDTLEKIMLSDDTRLMVRIDLDGFKEVNDIYGHDAGDIVLIEVALRLRSFAGPDAIVGRLGGDEFAIIMDHPFPLTSVDHHLEHLLRHLEAPVTFEETCVSVSASIGYTILDATAASGQTFLKDADIALLQAKQRGGQSVVAFTPAMGTKVKNHQLLMSQIHLAVERGELEMYYQPLINLSVGQVTACEALLRWHHPELGLLTPASFPEIFGDFRTGLAIGRFVRQSVIRDLGAWIRTGEYNGKVTLNVSMADFGTDGLTQEFCDLTATAGVPREKVQIEITETIFLGATRSDRVRREIFRLARHGFKIAFDDFGTGYAAISHLRELPLTHIKIDRSFIANIGQNTRDLKITSGLIRLARSIDMAIIAEGVETVDQLRILNDLGCTACQGYLFATPVPVTAVPDAVKHACMILNDFRKSAHGSFPSGSA</sequence>
<dbReference type="InterPro" id="IPR035919">
    <property type="entry name" value="EAL_sf"/>
</dbReference>
<feature type="domain" description="GGDEF" evidence="4">
    <location>
        <begin position="173"/>
        <end position="306"/>
    </location>
</feature>
<evidence type="ECO:0000313" key="6">
    <source>
        <dbReference type="Proteomes" id="UP000188937"/>
    </source>
</evidence>
<dbReference type="NCBIfam" id="TIGR00229">
    <property type="entry name" value="sensory_box"/>
    <property type="match status" value="1"/>
</dbReference>
<dbReference type="InterPro" id="IPR000160">
    <property type="entry name" value="GGDEF_dom"/>
</dbReference>
<dbReference type="CDD" id="cd00130">
    <property type="entry name" value="PAS"/>
    <property type="match status" value="1"/>
</dbReference>
<dbReference type="InterPro" id="IPR000014">
    <property type="entry name" value="PAS"/>
</dbReference>
<dbReference type="Pfam" id="PF13426">
    <property type="entry name" value="PAS_9"/>
    <property type="match status" value="1"/>
</dbReference>
<dbReference type="SMART" id="SM00086">
    <property type="entry name" value="PAC"/>
    <property type="match status" value="1"/>
</dbReference>
<feature type="domain" description="PAS" evidence="1">
    <location>
        <begin position="31"/>
        <end position="62"/>
    </location>
</feature>
<dbReference type="SMART" id="SM00052">
    <property type="entry name" value="EAL"/>
    <property type="match status" value="1"/>
</dbReference>
<dbReference type="PROSITE" id="PS50887">
    <property type="entry name" value="GGDEF"/>
    <property type="match status" value="1"/>
</dbReference>
<evidence type="ECO:0000259" key="3">
    <source>
        <dbReference type="PROSITE" id="PS50883"/>
    </source>
</evidence>
<gene>
    <name evidence="5" type="ORF">A0U92_11880</name>
</gene>
<dbReference type="CDD" id="cd01948">
    <property type="entry name" value="EAL"/>
    <property type="match status" value="1"/>
</dbReference>
<evidence type="ECO:0000259" key="1">
    <source>
        <dbReference type="PROSITE" id="PS50112"/>
    </source>
</evidence>
<dbReference type="Proteomes" id="UP000188937">
    <property type="component" value="Chromosome"/>
</dbReference>
<dbReference type="SMART" id="SM00267">
    <property type="entry name" value="GGDEF"/>
    <property type="match status" value="1"/>
</dbReference>
<dbReference type="InterPro" id="IPR001633">
    <property type="entry name" value="EAL_dom"/>
</dbReference>
<dbReference type="RefSeq" id="WP_077813424.1">
    <property type="nucleotide sequence ID" value="NZ_CP014692.1"/>
</dbReference>
<reference evidence="5 6" key="1">
    <citation type="submission" date="2016-03" db="EMBL/GenBank/DDBJ databases">
        <title>Acetic acid bacteria sequencing.</title>
        <authorList>
            <person name="Brandt J."/>
            <person name="Jakob F."/>
            <person name="Vogel R.F."/>
        </authorList>
    </citation>
    <scope>NUCLEOTIDE SEQUENCE [LARGE SCALE GENOMIC DNA]</scope>
    <source>
        <strain evidence="5 6">TMW2.1153</strain>
    </source>
</reference>
<dbReference type="InterPro" id="IPR000700">
    <property type="entry name" value="PAS-assoc_C"/>
</dbReference>
<dbReference type="InterPro" id="IPR052155">
    <property type="entry name" value="Biofilm_reg_signaling"/>
</dbReference>
<dbReference type="InterPro" id="IPR035965">
    <property type="entry name" value="PAS-like_dom_sf"/>
</dbReference>
<dbReference type="STRING" id="435.A0U92_11880"/>
<dbReference type="InterPro" id="IPR029787">
    <property type="entry name" value="Nucleotide_cyclase"/>
</dbReference>
<dbReference type="PANTHER" id="PTHR44757:SF2">
    <property type="entry name" value="BIOFILM ARCHITECTURE MAINTENANCE PROTEIN MBAA"/>
    <property type="match status" value="1"/>
</dbReference>
<protein>
    <submittedName>
        <fullName evidence="5">Diguanylate cyclase</fullName>
    </submittedName>
</protein>
<dbReference type="Gene3D" id="3.30.70.270">
    <property type="match status" value="1"/>
</dbReference>
<dbReference type="PANTHER" id="PTHR44757">
    <property type="entry name" value="DIGUANYLATE CYCLASE DGCP"/>
    <property type="match status" value="1"/>
</dbReference>
<dbReference type="Pfam" id="PF00990">
    <property type="entry name" value="GGDEF"/>
    <property type="match status" value="1"/>
</dbReference>
<dbReference type="InterPro" id="IPR001610">
    <property type="entry name" value="PAC"/>
</dbReference>
<dbReference type="Pfam" id="PF00563">
    <property type="entry name" value="EAL"/>
    <property type="match status" value="1"/>
</dbReference>
<dbReference type="SMART" id="SM00091">
    <property type="entry name" value="PAS"/>
    <property type="match status" value="1"/>
</dbReference>
<feature type="domain" description="EAL" evidence="3">
    <location>
        <begin position="315"/>
        <end position="571"/>
    </location>
</feature>
<dbReference type="SUPFAM" id="SSF55785">
    <property type="entry name" value="PYP-like sensor domain (PAS domain)"/>
    <property type="match status" value="1"/>
</dbReference>
<dbReference type="EMBL" id="CP014692">
    <property type="protein sequence ID" value="AQS85370.1"/>
    <property type="molecule type" value="Genomic_DNA"/>
</dbReference>
<evidence type="ECO:0000313" key="5">
    <source>
        <dbReference type="EMBL" id="AQS85370.1"/>
    </source>
</evidence>